<sequence length="208" mass="24015">MKIVFISDTHGRHNYVKLPEGDILIHSGDLTSRGDIFEIAHFISWLNKLTFKHIIFIAGNHDFYLEKHSIDDFKDFLPNNAIYLNDSGCEIEGVKFWGSPIQPEFLNWAFNRERGVDIKKHWDLIPNDTDVLITHGSPYGILDQTVRGDKIGCEDLLKKVLEIRPKIHAFGHIHEAYGIKNINETTFVNASLLNERYRYTNDPIVLEV</sequence>
<dbReference type="InterPro" id="IPR051693">
    <property type="entry name" value="UPF0046_metallophosphoest"/>
</dbReference>
<gene>
    <name evidence="2" type="ORF">FHR24_000878</name>
</gene>
<comment type="caution">
    <text evidence="2">The sequence shown here is derived from an EMBL/GenBank/DDBJ whole genome shotgun (WGS) entry which is preliminary data.</text>
</comment>
<name>A0ABX0U7X7_9FLAO</name>
<evidence type="ECO:0000313" key="2">
    <source>
        <dbReference type="EMBL" id="NIJ44439.1"/>
    </source>
</evidence>
<accession>A0ABX0U7X7</accession>
<dbReference type="InterPro" id="IPR004843">
    <property type="entry name" value="Calcineurin-like_PHP"/>
</dbReference>
<dbReference type="InterPro" id="IPR029052">
    <property type="entry name" value="Metallo-depent_PP-like"/>
</dbReference>
<keyword evidence="3" id="KW-1185">Reference proteome</keyword>
<dbReference type="SUPFAM" id="SSF56300">
    <property type="entry name" value="Metallo-dependent phosphatases"/>
    <property type="match status" value="1"/>
</dbReference>
<evidence type="ECO:0000313" key="3">
    <source>
        <dbReference type="Proteomes" id="UP000745859"/>
    </source>
</evidence>
<dbReference type="Proteomes" id="UP000745859">
    <property type="component" value="Unassembled WGS sequence"/>
</dbReference>
<dbReference type="PANTHER" id="PTHR12905">
    <property type="entry name" value="METALLOPHOSPHOESTERASE"/>
    <property type="match status" value="1"/>
</dbReference>
<proteinExistence type="predicted"/>
<dbReference type="Gene3D" id="3.60.21.10">
    <property type="match status" value="1"/>
</dbReference>
<dbReference type="PANTHER" id="PTHR12905:SF0">
    <property type="entry name" value="CALCINEURIN-LIKE PHOSPHOESTERASE DOMAIN-CONTAINING PROTEIN"/>
    <property type="match status" value="1"/>
</dbReference>
<dbReference type="EMBL" id="JAASQL010000001">
    <property type="protein sequence ID" value="NIJ44439.1"/>
    <property type="molecule type" value="Genomic_DNA"/>
</dbReference>
<evidence type="ECO:0000259" key="1">
    <source>
        <dbReference type="Pfam" id="PF00149"/>
    </source>
</evidence>
<organism evidence="2 3">
    <name type="scientific">Wenyingzhuangia heitensis</name>
    <dbReference type="NCBI Taxonomy" id="1487859"/>
    <lineage>
        <taxon>Bacteria</taxon>
        <taxon>Pseudomonadati</taxon>
        <taxon>Bacteroidota</taxon>
        <taxon>Flavobacteriia</taxon>
        <taxon>Flavobacteriales</taxon>
        <taxon>Flavobacteriaceae</taxon>
        <taxon>Wenyingzhuangia</taxon>
    </lineage>
</organism>
<dbReference type="CDD" id="cd07379">
    <property type="entry name" value="MPP_239FB"/>
    <property type="match status" value="1"/>
</dbReference>
<dbReference type="Pfam" id="PF00149">
    <property type="entry name" value="Metallophos"/>
    <property type="match status" value="1"/>
</dbReference>
<protein>
    <submittedName>
        <fullName evidence="2">Icc-related predicted phosphoesterase</fullName>
    </submittedName>
</protein>
<dbReference type="RefSeq" id="WP_167184411.1">
    <property type="nucleotide sequence ID" value="NZ_JAASQL010000001.1"/>
</dbReference>
<reference evidence="2 3" key="1">
    <citation type="submission" date="2020-03" db="EMBL/GenBank/DDBJ databases">
        <title>Genomic Encyclopedia of Type Strains, Phase IV (KMG-IV): sequencing the most valuable type-strain genomes for metagenomic binning, comparative biology and taxonomic classification.</title>
        <authorList>
            <person name="Goeker M."/>
        </authorList>
    </citation>
    <scope>NUCLEOTIDE SEQUENCE [LARGE SCALE GENOMIC DNA]</scope>
    <source>
        <strain evidence="2 3">DSM 101599</strain>
    </source>
</reference>
<feature type="domain" description="Calcineurin-like phosphoesterase" evidence="1">
    <location>
        <begin position="1"/>
        <end position="175"/>
    </location>
</feature>